<organism evidence="2 3">
    <name type="scientific">Ascobolus immersus RN42</name>
    <dbReference type="NCBI Taxonomy" id="1160509"/>
    <lineage>
        <taxon>Eukaryota</taxon>
        <taxon>Fungi</taxon>
        <taxon>Dikarya</taxon>
        <taxon>Ascomycota</taxon>
        <taxon>Pezizomycotina</taxon>
        <taxon>Pezizomycetes</taxon>
        <taxon>Pezizales</taxon>
        <taxon>Ascobolaceae</taxon>
        <taxon>Ascobolus</taxon>
    </lineage>
</organism>
<proteinExistence type="predicted"/>
<evidence type="ECO:0000313" key="2">
    <source>
        <dbReference type="EMBL" id="RPA74135.1"/>
    </source>
</evidence>
<gene>
    <name evidence="2" type="ORF">BJ508DRAFT_418752</name>
</gene>
<protein>
    <submittedName>
        <fullName evidence="2">Uncharacterized protein</fullName>
    </submittedName>
</protein>
<name>A0A3N4HJS4_ASCIM</name>
<dbReference type="AlphaFoldDB" id="A0A3N4HJS4"/>
<feature type="compositionally biased region" description="Basic and acidic residues" evidence="1">
    <location>
        <begin position="205"/>
        <end position="260"/>
    </location>
</feature>
<sequence>MALLPHHAFQLPGPSTHHPLHPRIERIAPNYDPDLCLNHGQITGVPCFGKPNHCVAADFFTFSMTNFPTCTPRPHKIAEANLPEDGFLTTCTIGYCEETSKDYYDITERCIPSLAAWVDTFNFTRPVAFGGKENCRELCEMVFDGRAEKKELECNVEACEDWEGKRGDNLLFVKEGMEKIKRGICEPYGWTEKLFEFEKKSKELEEEDKKKKEEEDKKKKEAEEKKKKEAEEKEEKKKDDATKPEEDSATKEESPEKQDSTGEEPDSSGDKATISTQESTAGGAFGVRKGAVVLALVALLFSSLS</sequence>
<accession>A0A3N4HJS4</accession>
<evidence type="ECO:0000256" key="1">
    <source>
        <dbReference type="SAM" id="MobiDB-lite"/>
    </source>
</evidence>
<keyword evidence="3" id="KW-1185">Reference proteome</keyword>
<dbReference type="EMBL" id="ML119799">
    <property type="protein sequence ID" value="RPA74135.1"/>
    <property type="molecule type" value="Genomic_DNA"/>
</dbReference>
<dbReference type="Proteomes" id="UP000275078">
    <property type="component" value="Unassembled WGS sequence"/>
</dbReference>
<feature type="region of interest" description="Disordered" evidence="1">
    <location>
        <begin position="205"/>
        <end position="285"/>
    </location>
</feature>
<reference evidence="2 3" key="1">
    <citation type="journal article" date="2018" name="Nat. Ecol. Evol.">
        <title>Pezizomycetes genomes reveal the molecular basis of ectomycorrhizal truffle lifestyle.</title>
        <authorList>
            <person name="Murat C."/>
            <person name="Payen T."/>
            <person name="Noel B."/>
            <person name="Kuo A."/>
            <person name="Morin E."/>
            <person name="Chen J."/>
            <person name="Kohler A."/>
            <person name="Krizsan K."/>
            <person name="Balestrini R."/>
            <person name="Da Silva C."/>
            <person name="Montanini B."/>
            <person name="Hainaut M."/>
            <person name="Levati E."/>
            <person name="Barry K.W."/>
            <person name="Belfiori B."/>
            <person name="Cichocki N."/>
            <person name="Clum A."/>
            <person name="Dockter R.B."/>
            <person name="Fauchery L."/>
            <person name="Guy J."/>
            <person name="Iotti M."/>
            <person name="Le Tacon F."/>
            <person name="Lindquist E.A."/>
            <person name="Lipzen A."/>
            <person name="Malagnac F."/>
            <person name="Mello A."/>
            <person name="Molinier V."/>
            <person name="Miyauchi S."/>
            <person name="Poulain J."/>
            <person name="Riccioni C."/>
            <person name="Rubini A."/>
            <person name="Sitrit Y."/>
            <person name="Splivallo R."/>
            <person name="Traeger S."/>
            <person name="Wang M."/>
            <person name="Zifcakova L."/>
            <person name="Wipf D."/>
            <person name="Zambonelli A."/>
            <person name="Paolocci F."/>
            <person name="Nowrousian M."/>
            <person name="Ottonello S."/>
            <person name="Baldrian P."/>
            <person name="Spatafora J.W."/>
            <person name="Henrissat B."/>
            <person name="Nagy L.G."/>
            <person name="Aury J.M."/>
            <person name="Wincker P."/>
            <person name="Grigoriev I.V."/>
            <person name="Bonfante P."/>
            <person name="Martin F.M."/>
        </authorList>
    </citation>
    <scope>NUCLEOTIDE SEQUENCE [LARGE SCALE GENOMIC DNA]</scope>
    <source>
        <strain evidence="2 3">RN42</strain>
    </source>
</reference>
<evidence type="ECO:0000313" key="3">
    <source>
        <dbReference type="Proteomes" id="UP000275078"/>
    </source>
</evidence>